<dbReference type="InterPro" id="IPR013078">
    <property type="entry name" value="His_Pase_superF_clade-1"/>
</dbReference>
<sequence>MGHPQQHGALLPKRIILVHHGESEGNLSPSGQATTPDHKIPLTPLGVAQARAAGDRLRTLVAGGGGEWRVYFYASPYKQTQSMLREIGRSFRRGRVIGAREECRIREQDFWNSQVVGRMKVVKEARERFGRFFYRISILRNQWGLSLRTIERALRACSIF</sequence>
<dbReference type="CDD" id="cd07067">
    <property type="entry name" value="HP_PGM_like"/>
    <property type="match status" value="1"/>
</dbReference>
<dbReference type="Proteomes" id="UP001634007">
    <property type="component" value="Unassembled WGS sequence"/>
</dbReference>
<accession>A0ABD3JKI3</accession>
<dbReference type="Pfam" id="PF00300">
    <property type="entry name" value="His_Phos_1"/>
    <property type="match status" value="1"/>
</dbReference>
<dbReference type="AlphaFoldDB" id="A0ABD3JKI3"/>
<gene>
    <name evidence="1" type="ORF">ACJRO7_032899</name>
</gene>
<reference evidence="1 2" key="1">
    <citation type="submission" date="2024-11" db="EMBL/GenBank/DDBJ databases">
        <title>Chromosome-level genome assembly of Eucalyptus globulus Labill. provides insights into its genome evolution.</title>
        <authorList>
            <person name="Li X."/>
        </authorList>
    </citation>
    <scope>NUCLEOTIDE SEQUENCE [LARGE SCALE GENOMIC DNA]</scope>
    <source>
        <strain evidence="1">CL2024</strain>
        <tissue evidence="1">Fresh tender leaves</tissue>
    </source>
</reference>
<organism evidence="1 2">
    <name type="scientific">Eucalyptus globulus</name>
    <name type="common">Tasmanian blue gum</name>
    <dbReference type="NCBI Taxonomy" id="34317"/>
    <lineage>
        <taxon>Eukaryota</taxon>
        <taxon>Viridiplantae</taxon>
        <taxon>Streptophyta</taxon>
        <taxon>Embryophyta</taxon>
        <taxon>Tracheophyta</taxon>
        <taxon>Spermatophyta</taxon>
        <taxon>Magnoliopsida</taxon>
        <taxon>eudicotyledons</taxon>
        <taxon>Gunneridae</taxon>
        <taxon>Pentapetalae</taxon>
        <taxon>rosids</taxon>
        <taxon>malvids</taxon>
        <taxon>Myrtales</taxon>
        <taxon>Myrtaceae</taxon>
        <taxon>Myrtoideae</taxon>
        <taxon>Eucalypteae</taxon>
        <taxon>Eucalyptus</taxon>
    </lineage>
</organism>
<dbReference type="Gene3D" id="3.40.50.1240">
    <property type="entry name" value="Phosphoglycerate mutase-like"/>
    <property type="match status" value="1"/>
</dbReference>
<dbReference type="PANTHER" id="PTHR46192">
    <property type="entry name" value="BROAD-RANGE ACID PHOSPHATASE DET1"/>
    <property type="match status" value="1"/>
</dbReference>
<comment type="caution">
    <text evidence="1">The sequence shown here is derived from an EMBL/GenBank/DDBJ whole genome shotgun (WGS) entry which is preliminary data.</text>
</comment>
<evidence type="ECO:0000313" key="2">
    <source>
        <dbReference type="Proteomes" id="UP001634007"/>
    </source>
</evidence>
<evidence type="ECO:0008006" key="3">
    <source>
        <dbReference type="Google" id="ProtNLM"/>
    </source>
</evidence>
<dbReference type="SUPFAM" id="SSF53254">
    <property type="entry name" value="Phosphoglycerate mutase-like"/>
    <property type="match status" value="1"/>
</dbReference>
<dbReference type="InterPro" id="IPR029033">
    <property type="entry name" value="His_PPase_superfam"/>
</dbReference>
<dbReference type="InterPro" id="IPR052765">
    <property type="entry name" value="PGM-Related"/>
</dbReference>
<evidence type="ECO:0000313" key="1">
    <source>
        <dbReference type="EMBL" id="KAL3728224.1"/>
    </source>
</evidence>
<dbReference type="EMBL" id="JBJKBG010000008">
    <property type="protein sequence ID" value="KAL3728224.1"/>
    <property type="molecule type" value="Genomic_DNA"/>
</dbReference>
<proteinExistence type="predicted"/>
<keyword evidence="2" id="KW-1185">Reference proteome</keyword>
<protein>
    <recommendedName>
        <fullName evidence="3">Histidine phosphatase family protein</fullName>
    </recommendedName>
</protein>
<name>A0ABD3JKI3_EUCGL</name>